<dbReference type="SUPFAM" id="SSF47473">
    <property type="entry name" value="EF-hand"/>
    <property type="match status" value="1"/>
</dbReference>
<feature type="region of interest" description="Disordered" evidence="1">
    <location>
        <begin position="49"/>
        <end position="167"/>
    </location>
</feature>
<feature type="compositionally biased region" description="Basic and acidic residues" evidence="1">
    <location>
        <begin position="1"/>
        <end position="12"/>
    </location>
</feature>
<feature type="compositionally biased region" description="Basic and acidic residues" evidence="1">
    <location>
        <begin position="109"/>
        <end position="119"/>
    </location>
</feature>
<feature type="region of interest" description="Disordered" evidence="1">
    <location>
        <begin position="1"/>
        <end position="25"/>
    </location>
</feature>
<evidence type="ECO:0000313" key="3">
    <source>
        <dbReference type="EMBL" id="CAE2284504.1"/>
    </source>
</evidence>
<organism evidence="3">
    <name type="scientific">Odontella aurita</name>
    <dbReference type="NCBI Taxonomy" id="265563"/>
    <lineage>
        <taxon>Eukaryota</taxon>
        <taxon>Sar</taxon>
        <taxon>Stramenopiles</taxon>
        <taxon>Ochrophyta</taxon>
        <taxon>Bacillariophyta</taxon>
        <taxon>Mediophyceae</taxon>
        <taxon>Biddulphiophycidae</taxon>
        <taxon>Eupodiscales</taxon>
        <taxon>Odontellaceae</taxon>
        <taxon>Odontella</taxon>
    </lineage>
</organism>
<dbReference type="PROSITE" id="PS50222">
    <property type="entry name" value="EF_HAND_2"/>
    <property type="match status" value="1"/>
</dbReference>
<gene>
    <name evidence="3" type="ORF">OAUR00152_LOCUS39573</name>
</gene>
<dbReference type="InterPro" id="IPR011992">
    <property type="entry name" value="EF-hand-dom_pair"/>
</dbReference>
<evidence type="ECO:0000256" key="1">
    <source>
        <dbReference type="SAM" id="MobiDB-lite"/>
    </source>
</evidence>
<dbReference type="SMART" id="SM00054">
    <property type="entry name" value="EFh"/>
    <property type="match status" value="1"/>
</dbReference>
<feature type="compositionally biased region" description="Basic and acidic residues" evidence="1">
    <location>
        <begin position="130"/>
        <end position="162"/>
    </location>
</feature>
<reference evidence="3" key="1">
    <citation type="submission" date="2021-01" db="EMBL/GenBank/DDBJ databases">
        <authorList>
            <person name="Corre E."/>
            <person name="Pelletier E."/>
            <person name="Niang G."/>
            <person name="Scheremetjew M."/>
            <person name="Finn R."/>
            <person name="Kale V."/>
            <person name="Holt S."/>
            <person name="Cochrane G."/>
            <person name="Meng A."/>
            <person name="Brown T."/>
            <person name="Cohen L."/>
        </authorList>
    </citation>
    <scope>NUCLEOTIDE SEQUENCE</scope>
    <source>
        <strain evidence="3">Isolate 1302-5</strain>
    </source>
</reference>
<sequence length="289" mass="31991">MEGKSGEARKLFESQGSGGSLRDIQSRTASELKALEGKRKAAEELLIVTGSSDEDRQNQGIKDAQSPVAAELHALKGKRSEATRLFADKSAGKSPISRPLLSRTVSELKALEGKRKEAAEQLASPRSSAKRVDPTKESELRSLQGRKKEAMTQYVRGDRRSSDGNLTELKSRTASELTALEGKRRDAEESFQHARAVVEQKEVVAPPSKAEEREFFQVKKVFGLVNKDHRQRIGREDVGMIVLVFQKTTGKSFAPSEIDAAFANVDEDKSGRIDFGAFYQLYKDLYIES</sequence>
<name>A0A7S4K5C1_9STRA</name>
<dbReference type="GO" id="GO:0005509">
    <property type="term" value="F:calcium ion binding"/>
    <property type="evidence" value="ECO:0007669"/>
    <property type="project" value="InterPro"/>
</dbReference>
<dbReference type="Gene3D" id="1.10.238.10">
    <property type="entry name" value="EF-hand"/>
    <property type="match status" value="1"/>
</dbReference>
<accession>A0A7S4K5C1</accession>
<proteinExistence type="predicted"/>
<evidence type="ECO:0000259" key="2">
    <source>
        <dbReference type="PROSITE" id="PS50222"/>
    </source>
</evidence>
<protein>
    <recommendedName>
        <fullName evidence="2">EF-hand domain-containing protein</fullName>
    </recommendedName>
</protein>
<dbReference type="EMBL" id="HBKQ01057925">
    <property type="protein sequence ID" value="CAE2284504.1"/>
    <property type="molecule type" value="Transcribed_RNA"/>
</dbReference>
<feature type="domain" description="EF-hand" evidence="2">
    <location>
        <begin position="253"/>
        <end position="288"/>
    </location>
</feature>
<dbReference type="AlphaFoldDB" id="A0A7S4K5C1"/>
<dbReference type="InterPro" id="IPR002048">
    <property type="entry name" value="EF_hand_dom"/>
</dbReference>
<feature type="compositionally biased region" description="Basic and acidic residues" evidence="1">
    <location>
        <begin position="78"/>
        <end position="91"/>
    </location>
</feature>